<dbReference type="AlphaFoldDB" id="A0A4Y9K0R6"/>
<sequence>MLEYIKKVTQKEIIKEPYIENGKRCLKLSEEDEQGTLLYTFTFFNVPQDSILIRLDEKFLETRNIFISSSNDKCKNKNDFEHYLCKKADYLLIDSENKTIFVIELKSSSHTEEHIIAQLKGGFCILKYIEAIINNFSNLFRYKSSLNLPFDSFSYRFISIKHIKNATKGNKLQDSKNYNDFSSADKFLHLRGRDKIIYNHLVK</sequence>
<reference evidence="1 2" key="1">
    <citation type="submission" date="2019-03" db="EMBL/GenBank/DDBJ databases">
        <title>Diversity of the mouse oral microbiome.</title>
        <authorList>
            <person name="Joseph S."/>
            <person name="Aduse-Opoku J."/>
            <person name="Curtis M."/>
            <person name="Wade W."/>
            <person name="Hashim A."/>
        </authorList>
    </citation>
    <scope>NUCLEOTIDE SEQUENCE [LARGE SCALE GENOMIC DNA]</scope>
    <source>
        <strain evidence="1 2">WT12</strain>
    </source>
</reference>
<evidence type="ECO:0000313" key="2">
    <source>
        <dbReference type="Proteomes" id="UP000297396"/>
    </source>
</evidence>
<dbReference type="Proteomes" id="UP000297396">
    <property type="component" value="Unassembled WGS sequence"/>
</dbReference>
<gene>
    <name evidence="1" type="ORF">E4T80_04215</name>
</gene>
<protein>
    <submittedName>
        <fullName evidence="1">Uncharacterized protein</fullName>
    </submittedName>
</protein>
<organism evidence="1 2">
    <name type="scientific">Muribacter muris</name>
    <dbReference type="NCBI Taxonomy" id="67855"/>
    <lineage>
        <taxon>Bacteria</taxon>
        <taxon>Pseudomonadati</taxon>
        <taxon>Pseudomonadota</taxon>
        <taxon>Gammaproteobacteria</taxon>
        <taxon>Pasteurellales</taxon>
        <taxon>Pasteurellaceae</taxon>
        <taxon>Muribacter</taxon>
    </lineage>
</organism>
<accession>A0A4Y9K0R6</accession>
<evidence type="ECO:0000313" key="1">
    <source>
        <dbReference type="EMBL" id="TFV11112.1"/>
    </source>
</evidence>
<dbReference type="RefSeq" id="WP_135055239.1">
    <property type="nucleotide sequence ID" value="NZ_JADGLC010000007.1"/>
</dbReference>
<dbReference type="OrthoDB" id="510857at2"/>
<name>A0A4Y9K0R6_9PAST</name>
<comment type="caution">
    <text evidence="1">The sequence shown here is derived from an EMBL/GenBank/DDBJ whole genome shotgun (WGS) entry which is preliminary data.</text>
</comment>
<proteinExistence type="predicted"/>
<dbReference type="EMBL" id="SPPA01000007">
    <property type="protein sequence ID" value="TFV11112.1"/>
    <property type="molecule type" value="Genomic_DNA"/>
</dbReference>